<evidence type="ECO:0000256" key="3">
    <source>
        <dbReference type="ARBA" id="ARBA00022475"/>
    </source>
</evidence>
<dbReference type="Pfam" id="PF00528">
    <property type="entry name" value="BPD_transp_1"/>
    <property type="match status" value="1"/>
</dbReference>
<feature type="compositionally biased region" description="Low complexity" evidence="8">
    <location>
        <begin position="11"/>
        <end position="24"/>
    </location>
</feature>
<keyword evidence="5 7" id="KW-1133">Transmembrane helix</keyword>
<comment type="caution">
    <text evidence="10">The sequence shown here is derived from an EMBL/GenBank/DDBJ whole genome shotgun (WGS) entry which is preliminary data.</text>
</comment>
<evidence type="ECO:0000256" key="6">
    <source>
        <dbReference type="ARBA" id="ARBA00023136"/>
    </source>
</evidence>
<dbReference type="GO" id="GO:0005886">
    <property type="term" value="C:plasma membrane"/>
    <property type="evidence" value="ECO:0007669"/>
    <property type="project" value="UniProtKB-SubCell"/>
</dbReference>
<evidence type="ECO:0000313" key="11">
    <source>
        <dbReference type="Proteomes" id="UP000623010"/>
    </source>
</evidence>
<keyword evidence="11" id="KW-1185">Reference proteome</keyword>
<keyword evidence="4 7" id="KW-0812">Transmembrane</keyword>
<evidence type="ECO:0000259" key="9">
    <source>
        <dbReference type="PROSITE" id="PS50928"/>
    </source>
</evidence>
<reference evidence="10" key="1">
    <citation type="journal article" date="2014" name="Int. J. Syst. Evol. Microbiol.">
        <title>Complete genome sequence of Corynebacterium casei LMG S-19264T (=DSM 44701T), isolated from a smear-ripened cheese.</title>
        <authorList>
            <consortium name="US DOE Joint Genome Institute (JGI-PGF)"/>
            <person name="Walter F."/>
            <person name="Albersmeier A."/>
            <person name="Kalinowski J."/>
            <person name="Ruckert C."/>
        </authorList>
    </citation>
    <scope>NUCLEOTIDE SEQUENCE</scope>
    <source>
        <strain evidence="10">JCM 5016</strain>
    </source>
</reference>
<feature type="transmembrane region" description="Helical" evidence="7">
    <location>
        <begin position="104"/>
        <end position="128"/>
    </location>
</feature>
<dbReference type="SUPFAM" id="SSF161098">
    <property type="entry name" value="MetI-like"/>
    <property type="match status" value="1"/>
</dbReference>
<keyword evidence="3" id="KW-1003">Cell membrane</keyword>
<feature type="transmembrane region" description="Helical" evidence="7">
    <location>
        <begin position="175"/>
        <end position="194"/>
    </location>
</feature>
<dbReference type="PANTHER" id="PTHR43744:SF12">
    <property type="entry name" value="ABC TRANSPORTER PERMEASE PROTEIN MG189-RELATED"/>
    <property type="match status" value="1"/>
</dbReference>
<comment type="similarity">
    <text evidence="7">Belongs to the binding-protein-dependent transport system permease family.</text>
</comment>
<evidence type="ECO:0000256" key="7">
    <source>
        <dbReference type="RuleBase" id="RU363032"/>
    </source>
</evidence>
<keyword evidence="6 7" id="KW-0472">Membrane</keyword>
<gene>
    <name evidence="10" type="ORF">GCM10010389_48930</name>
</gene>
<dbReference type="EMBL" id="BMWH01000023">
    <property type="protein sequence ID" value="GHA03725.1"/>
    <property type="molecule type" value="Genomic_DNA"/>
</dbReference>
<dbReference type="AlphaFoldDB" id="A0A918VK06"/>
<feature type="transmembrane region" description="Helical" evidence="7">
    <location>
        <begin position="43"/>
        <end position="64"/>
    </location>
</feature>
<reference evidence="10" key="2">
    <citation type="submission" date="2020-09" db="EMBL/GenBank/DDBJ databases">
        <authorList>
            <person name="Sun Q."/>
            <person name="Ohkuma M."/>
        </authorList>
    </citation>
    <scope>NUCLEOTIDE SEQUENCE</scope>
    <source>
        <strain evidence="10">JCM 5016</strain>
    </source>
</reference>
<protein>
    <submittedName>
        <fullName evidence="10">ABC transporter</fullName>
    </submittedName>
</protein>
<evidence type="ECO:0000256" key="5">
    <source>
        <dbReference type="ARBA" id="ARBA00022989"/>
    </source>
</evidence>
<proteinExistence type="inferred from homology"/>
<evidence type="ECO:0000256" key="2">
    <source>
        <dbReference type="ARBA" id="ARBA00022448"/>
    </source>
</evidence>
<dbReference type="InterPro" id="IPR035906">
    <property type="entry name" value="MetI-like_sf"/>
</dbReference>
<feature type="transmembrane region" description="Helical" evidence="7">
    <location>
        <begin position="215"/>
        <end position="237"/>
    </location>
</feature>
<dbReference type="InterPro" id="IPR000515">
    <property type="entry name" value="MetI-like"/>
</dbReference>
<dbReference type="Proteomes" id="UP000623010">
    <property type="component" value="Unassembled WGS sequence"/>
</dbReference>
<evidence type="ECO:0000256" key="4">
    <source>
        <dbReference type="ARBA" id="ARBA00022692"/>
    </source>
</evidence>
<feature type="region of interest" description="Disordered" evidence="8">
    <location>
        <begin position="1"/>
        <end position="30"/>
    </location>
</feature>
<feature type="transmembrane region" description="Helical" evidence="7">
    <location>
        <begin position="140"/>
        <end position="163"/>
    </location>
</feature>
<organism evidence="10 11">
    <name type="scientific">Streptomyces echinoruber</name>
    <dbReference type="NCBI Taxonomy" id="68898"/>
    <lineage>
        <taxon>Bacteria</taxon>
        <taxon>Bacillati</taxon>
        <taxon>Actinomycetota</taxon>
        <taxon>Actinomycetes</taxon>
        <taxon>Kitasatosporales</taxon>
        <taxon>Streptomycetaceae</taxon>
        <taxon>Streptomyces</taxon>
    </lineage>
</organism>
<feature type="transmembrane region" description="Helical" evidence="7">
    <location>
        <begin position="275"/>
        <end position="294"/>
    </location>
</feature>
<accession>A0A918VK06</accession>
<sequence>MTETHVQHSRGPASAASPQPAGGPSAPGGTAGVVARRRLRRSLLHLVLAVVAALYLSPLLYMLVTSFKTSAQAGSTTPRWIPSPVTLHAYRTVLGATDSPVLRWLLNSVLAASAHTALVLATATPAAYALARMRFWGRTAIFTAVVATLFVPPMVLLIPNFLIVNQLAWVDSLPAVVVPGAASAFGVFFLRQFFLTLPGELEEAAEIDGCNRWQIFVRVVLPLTKPALATLGLLAFLANWNDFLWPLYVLLSPESLTLPAGLANFQSANTIHYDLLMAGAVIASVPVLLLYVVAQRWVIEGVSRSGLKG</sequence>
<dbReference type="PANTHER" id="PTHR43744">
    <property type="entry name" value="ABC TRANSPORTER PERMEASE PROTEIN MG189-RELATED-RELATED"/>
    <property type="match status" value="1"/>
</dbReference>
<dbReference type="GO" id="GO:0055085">
    <property type="term" value="P:transmembrane transport"/>
    <property type="evidence" value="ECO:0007669"/>
    <property type="project" value="InterPro"/>
</dbReference>
<evidence type="ECO:0000256" key="1">
    <source>
        <dbReference type="ARBA" id="ARBA00004651"/>
    </source>
</evidence>
<dbReference type="RefSeq" id="WP_190059634.1">
    <property type="nucleotide sequence ID" value="NZ_BMWH01000023.1"/>
</dbReference>
<dbReference type="PROSITE" id="PS50928">
    <property type="entry name" value="ABC_TM1"/>
    <property type="match status" value="1"/>
</dbReference>
<dbReference type="CDD" id="cd06261">
    <property type="entry name" value="TM_PBP2"/>
    <property type="match status" value="1"/>
</dbReference>
<name>A0A918VK06_9ACTN</name>
<comment type="subcellular location">
    <subcellularLocation>
        <location evidence="1 7">Cell membrane</location>
        <topology evidence="1 7">Multi-pass membrane protein</topology>
    </subcellularLocation>
</comment>
<feature type="domain" description="ABC transmembrane type-1" evidence="9">
    <location>
        <begin position="105"/>
        <end position="294"/>
    </location>
</feature>
<evidence type="ECO:0000256" key="8">
    <source>
        <dbReference type="SAM" id="MobiDB-lite"/>
    </source>
</evidence>
<dbReference type="Gene3D" id="1.10.3720.10">
    <property type="entry name" value="MetI-like"/>
    <property type="match status" value="1"/>
</dbReference>
<keyword evidence="2 7" id="KW-0813">Transport</keyword>
<evidence type="ECO:0000313" key="10">
    <source>
        <dbReference type="EMBL" id="GHA03725.1"/>
    </source>
</evidence>